<dbReference type="PROSITE" id="PS51999">
    <property type="entry name" value="ZF_GRF"/>
    <property type="match status" value="1"/>
</dbReference>
<gene>
    <name evidence="7" type="ORF">SLOPH_814</name>
</gene>
<organism evidence="7 8">
    <name type="scientific">Spraguea lophii (strain 42_110)</name>
    <name type="common">Microsporidian parasite</name>
    <dbReference type="NCBI Taxonomy" id="1358809"/>
    <lineage>
        <taxon>Eukaryota</taxon>
        <taxon>Fungi</taxon>
        <taxon>Fungi incertae sedis</taxon>
        <taxon>Microsporidia</taxon>
        <taxon>Spragueidae</taxon>
        <taxon>Spraguea</taxon>
    </lineage>
</organism>
<dbReference type="EMBL" id="ATCN01000285">
    <property type="protein sequence ID" value="EPR79364.1"/>
    <property type="molecule type" value="Genomic_DNA"/>
</dbReference>
<keyword evidence="3" id="KW-0862">Zinc</keyword>
<feature type="non-terminal residue" evidence="7">
    <location>
        <position position="1"/>
    </location>
</feature>
<keyword evidence="8" id="KW-1185">Reference proteome</keyword>
<feature type="region of interest" description="Disordered" evidence="5">
    <location>
        <begin position="22"/>
        <end position="61"/>
    </location>
</feature>
<dbReference type="GO" id="GO:0008270">
    <property type="term" value="F:zinc ion binding"/>
    <property type="evidence" value="ECO:0007669"/>
    <property type="project" value="UniProtKB-KW"/>
</dbReference>
<dbReference type="InterPro" id="IPR010666">
    <property type="entry name" value="Znf_GRF"/>
</dbReference>
<protein>
    <recommendedName>
        <fullName evidence="6">GRF-type domain-containing protein</fullName>
    </recommendedName>
</protein>
<dbReference type="InParanoid" id="S7XJY4"/>
<reference evidence="8" key="1">
    <citation type="journal article" date="2013" name="PLoS Genet.">
        <title>The genome of Spraguea lophii and the basis of host-microsporidian interactions.</title>
        <authorList>
            <person name="Campbell S.E."/>
            <person name="Williams T.A."/>
            <person name="Yousuf A."/>
            <person name="Soanes D.M."/>
            <person name="Paszkiewicz K.H."/>
            <person name="Williams B.A.P."/>
        </authorList>
    </citation>
    <scope>NUCLEOTIDE SEQUENCE [LARGE SCALE GENOMIC DNA]</scope>
    <source>
        <strain evidence="8">42_110</strain>
    </source>
</reference>
<comment type="caution">
    <text evidence="7">The sequence shown here is derived from an EMBL/GenBank/DDBJ whole genome shotgun (WGS) entry which is preliminary data.</text>
</comment>
<evidence type="ECO:0000313" key="8">
    <source>
        <dbReference type="Proteomes" id="UP000014978"/>
    </source>
</evidence>
<evidence type="ECO:0000256" key="1">
    <source>
        <dbReference type="ARBA" id="ARBA00022723"/>
    </source>
</evidence>
<evidence type="ECO:0000313" key="7">
    <source>
        <dbReference type="EMBL" id="EPR79364.1"/>
    </source>
</evidence>
<dbReference type="HOGENOM" id="CLU_1830070_0_0_1"/>
<feature type="domain" description="GRF-type" evidence="6">
    <location>
        <begin position="104"/>
        <end position="141"/>
    </location>
</feature>
<name>S7XJY4_SPRLO</name>
<keyword evidence="2 4" id="KW-0863">Zinc-finger</keyword>
<dbReference type="Proteomes" id="UP000014978">
    <property type="component" value="Unassembled WGS sequence"/>
</dbReference>
<evidence type="ECO:0000256" key="2">
    <source>
        <dbReference type="ARBA" id="ARBA00022771"/>
    </source>
</evidence>
<evidence type="ECO:0000259" key="6">
    <source>
        <dbReference type="PROSITE" id="PS51999"/>
    </source>
</evidence>
<keyword evidence="1" id="KW-0479">Metal-binding</keyword>
<sequence length="141" mass="16791">CKNYPDGCDYFMWKDTDNINNPSDRYNNNSNTGNRYNANNNSNINNRYNTNDNSNISNRYNGNKYNNNNNNHTGNRYNNTNNHINTTNNRRYVNNDSIDDDIKCNCGYTPKLLISKTEKNNGREFYKCNREYKPCNYFQWK</sequence>
<dbReference type="AlphaFoldDB" id="S7XJY4"/>
<dbReference type="VEuPathDB" id="MicrosporidiaDB:SLOPH_814"/>
<accession>S7XJY4</accession>
<evidence type="ECO:0000256" key="5">
    <source>
        <dbReference type="SAM" id="MobiDB-lite"/>
    </source>
</evidence>
<dbReference type="Pfam" id="PF06839">
    <property type="entry name" value="Zn_ribbon_GRF"/>
    <property type="match status" value="1"/>
</dbReference>
<dbReference type="OrthoDB" id="5418639at2759"/>
<evidence type="ECO:0000256" key="3">
    <source>
        <dbReference type="ARBA" id="ARBA00022833"/>
    </source>
</evidence>
<evidence type="ECO:0000256" key="4">
    <source>
        <dbReference type="PROSITE-ProRule" id="PRU01343"/>
    </source>
</evidence>
<dbReference type="STRING" id="1358809.S7XJY4"/>
<proteinExistence type="predicted"/>